<name>A0A1F7VC70_9BACT</name>
<feature type="transmembrane region" description="Helical" evidence="1">
    <location>
        <begin position="69"/>
        <end position="91"/>
    </location>
</feature>
<comment type="caution">
    <text evidence="2">The sequence shown here is derived from an EMBL/GenBank/DDBJ whole genome shotgun (WGS) entry which is preliminary data.</text>
</comment>
<keyword evidence="1" id="KW-0472">Membrane</keyword>
<keyword evidence="1" id="KW-1133">Transmembrane helix</keyword>
<evidence type="ECO:0000313" key="2">
    <source>
        <dbReference type="EMBL" id="OGL88099.1"/>
    </source>
</evidence>
<evidence type="ECO:0000313" key="3">
    <source>
        <dbReference type="Proteomes" id="UP000178264"/>
    </source>
</evidence>
<dbReference type="AlphaFoldDB" id="A0A1F7VC70"/>
<sequence>MRTSHLMPKFIRGYVGFVEAFLLVRFVMALLPGQSEFVAWWLAITNPLFTPFSRFVSFPRQTAIFTIEFSTLATMILYVVTAELIIALFYWGQFLVKKYHNEGDDNATN</sequence>
<dbReference type="EMBL" id="MGER01000039">
    <property type="protein sequence ID" value="OGL88099.1"/>
    <property type="molecule type" value="Genomic_DNA"/>
</dbReference>
<dbReference type="Proteomes" id="UP000178264">
    <property type="component" value="Unassembled WGS sequence"/>
</dbReference>
<protein>
    <recommendedName>
        <fullName evidence="4">YggT family protein</fullName>
    </recommendedName>
</protein>
<reference evidence="2 3" key="1">
    <citation type="journal article" date="2016" name="Nat. Commun.">
        <title>Thousands of microbial genomes shed light on interconnected biogeochemical processes in an aquifer system.</title>
        <authorList>
            <person name="Anantharaman K."/>
            <person name="Brown C.T."/>
            <person name="Hug L.A."/>
            <person name="Sharon I."/>
            <person name="Castelle C.J."/>
            <person name="Probst A.J."/>
            <person name="Thomas B.C."/>
            <person name="Singh A."/>
            <person name="Wilkins M.J."/>
            <person name="Karaoz U."/>
            <person name="Brodie E.L."/>
            <person name="Williams K.H."/>
            <person name="Hubbard S.S."/>
            <person name="Banfield J.F."/>
        </authorList>
    </citation>
    <scope>NUCLEOTIDE SEQUENCE [LARGE SCALE GENOMIC DNA]</scope>
</reference>
<organism evidence="2 3">
    <name type="scientific">Candidatus Uhrbacteria bacterium RIFCSPLOWO2_02_FULL_49_11</name>
    <dbReference type="NCBI Taxonomy" id="1802409"/>
    <lineage>
        <taxon>Bacteria</taxon>
        <taxon>Candidatus Uhriibacteriota</taxon>
    </lineage>
</organism>
<evidence type="ECO:0000256" key="1">
    <source>
        <dbReference type="SAM" id="Phobius"/>
    </source>
</evidence>
<evidence type="ECO:0008006" key="4">
    <source>
        <dbReference type="Google" id="ProtNLM"/>
    </source>
</evidence>
<keyword evidence="1" id="KW-0812">Transmembrane</keyword>
<feature type="transmembrane region" description="Helical" evidence="1">
    <location>
        <begin position="12"/>
        <end position="31"/>
    </location>
</feature>
<proteinExistence type="predicted"/>
<feature type="transmembrane region" description="Helical" evidence="1">
    <location>
        <begin position="37"/>
        <end position="57"/>
    </location>
</feature>
<accession>A0A1F7VC70</accession>
<gene>
    <name evidence="2" type="ORF">A3I42_03640</name>
</gene>